<evidence type="ECO:0000256" key="6">
    <source>
        <dbReference type="ARBA" id="ARBA00023295"/>
    </source>
</evidence>
<keyword evidence="2" id="KW-0624">Polysaccharide degradation</keyword>
<comment type="caution">
    <text evidence="11">The sequence shown here is derived from an EMBL/GenBank/DDBJ whole genome shotgun (WGS) entry which is preliminary data.</text>
</comment>
<evidence type="ECO:0000313" key="12">
    <source>
        <dbReference type="Proteomes" id="UP000293874"/>
    </source>
</evidence>
<dbReference type="InterPro" id="IPR006710">
    <property type="entry name" value="Glyco_hydro_43"/>
</dbReference>
<feature type="site" description="Important for catalytic activity, responsible for pKa modulation of the active site Glu and correct orientation of both the proton donor and substrate" evidence="7">
    <location>
        <position position="147"/>
    </location>
</feature>
<organism evidence="11 12">
    <name type="scientific">Pseudobacter ginsenosidimutans</name>
    <dbReference type="NCBI Taxonomy" id="661488"/>
    <lineage>
        <taxon>Bacteria</taxon>
        <taxon>Pseudomonadati</taxon>
        <taxon>Bacteroidota</taxon>
        <taxon>Chitinophagia</taxon>
        <taxon>Chitinophagales</taxon>
        <taxon>Chitinophagaceae</taxon>
        <taxon>Pseudobacter</taxon>
    </lineage>
</organism>
<dbReference type="InterPro" id="IPR023296">
    <property type="entry name" value="Glyco_hydro_beta-prop_sf"/>
</dbReference>
<dbReference type="InterPro" id="IPR005084">
    <property type="entry name" value="CBM6"/>
</dbReference>
<evidence type="ECO:0000313" key="11">
    <source>
        <dbReference type="EMBL" id="RZS65443.1"/>
    </source>
</evidence>
<dbReference type="InterPro" id="IPR008979">
    <property type="entry name" value="Galactose-bd-like_sf"/>
</dbReference>
<dbReference type="EMBL" id="SGXA01000005">
    <property type="protein sequence ID" value="RZS65443.1"/>
    <property type="molecule type" value="Genomic_DNA"/>
</dbReference>
<evidence type="ECO:0000256" key="4">
    <source>
        <dbReference type="ARBA" id="ARBA00022801"/>
    </source>
</evidence>
<keyword evidence="5" id="KW-0119">Carbohydrate metabolism</keyword>
<evidence type="ECO:0000256" key="1">
    <source>
        <dbReference type="ARBA" id="ARBA00009865"/>
    </source>
</evidence>
<keyword evidence="3 9" id="KW-0732">Signal</keyword>
<dbReference type="RefSeq" id="WP_130544109.1">
    <property type="nucleotide sequence ID" value="NZ_CP042431.1"/>
</dbReference>
<keyword evidence="12" id="KW-1185">Reference proteome</keyword>
<keyword evidence="4 8" id="KW-0378">Hydrolase</keyword>
<dbReference type="Gene3D" id="2.115.10.20">
    <property type="entry name" value="Glycosyl hydrolase domain, family 43"/>
    <property type="match status" value="1"/>
</dbReference>
<evidence type="ECO:0000256" key="7">
    <source>
        <dbReference type="PIRSR" id="PIRSR606710-2"/>
    </source>
</evidence>
<dbReference type="InterPro" id="IPR006584">
    <property type="entry name" value="Cellulose-bd_IV"/>
</dbReference>
<feature type="domain" description="CBM6" evidence="10">
    <location>
        <begin position="336"/>
        <end position="465"/>
    </location>
</feature>
<evidence type="ECO:0000256" key="8">
    <source>
        <dbReference type="RuleBase" id="RU361187"/>
    </source>
</evidence>
<evidence type="ECO:0000256" key="9">
    <source>
        <dbReference type="SAM" id="SignalP"/>
    </source>
</evidence>
<protein>
    <submittedName>
        <fullName evidence="11">Carbohydrate binding protein with CBM6 domain</fullName>
    </submittedName>
</protein>
<dbReference type="PROSITE" id="PS51175">
    <property type="entry name" value="CBM6"/>
    <property type="match status" value="1"/>
</dbReference>
<evidence type="ECO:0000256" key="3">
    <source>
        <dbReference type="ARBA" id="ARBA00022729"/>
    </source>
</evidence>
<dbReference type="Proteomes" id="UP000293874">
    <property type="component" value="Unassembled WGS sequence"/>
</dbReference>
<accession>A0A4Q7MDK2</accession>
<sequence>MRSLIFLITALVTGVASHAQNPVIQTHYTPDPAPMIYKDSVYVYTGDDIPGYGFYYMTKWRVFSSGDMVNWTDHGAPISLESFSWAVDRAWAAQCIQRNGKFYWYVCMQTDKNNMSVGVAVSDNPRGPFRDAIGKPLITTGSWSNIDPTVFIDDNGQAYLYWGNGQLYYVKLNPDMISYAGKINEVPLTVATFGGVRRSPKEQASEGSHTEPNKDMFVEGPWFYKRNGHYYQMFAGMENGTECLSYSMSSGPEGPWTYQGKIMSKQPTNSFTNHGGIIDFKGKSYLFYHTGLLKGGGSYGRSTSVESFKYNEDGTIPAISISATGPEPVGSIDPYRRVEAETIAWAENCTTDQDPRTGVFVTDIRSKGWIKVRAVDFGKISPKKFSASLATGLGGGILEVFADSVGGVKLATLHIPRTGGWNKWKTFTEPVLTPVTGIHDLYFSFKGQNITAGRELFNFDHWKFEK</sequence>
<dbReference type="Pfam" id="PF04616">
    <property type="entry name" value="Glyco_hydro_43"/>
    <property type="match status" value="1"/>
</dbReference>
<reference evidence="11 12" key="1">
    <citation type="submission" date="2019-02" db="EMBL/GenBank/DDBJ databases">
        <title>Genomic Encyclopedia of Type Strains, Phase IV (KMG-IV): sequencing the most valuable type-strain genomes for metagenomic binning, comparative biology and taxonomic classification.</title>
        <authorList>
            <person name="Goeker M."/>
        </authorList>
    </citation>
    <scope>NUCLEOTIDE SEQUENCE [LARGE SCALE GENOMIC DNA]</scope>
    <source>
        <strain evidence="11 12">DSM 18116</strain>
    </source>
</reference>
<dbReference type="GO" id="GO:0045493">
    <property type="term" value="P:xylan catabolic process"/>
    <property type="evidence" value="ECO:0007669"/>
    <property type="project" value="UniProtKB-KW"/>
</dbReference>
<gene>
    <name evidence="11" type="ORF">EV199_5616</name>
</gene>
<comment type="similarity">
    <text evidence="1 8">Belongs to the glycosyl hydrolase 43 family.</text>
</comment>
<dbReference type="GO" id="GO:0030246">
    <property type="term" value="F:carbohydrate binding"/>
    <property type="evidence" value="ECO:0007669"/>
    <property type="project" value="InterPro"/>
</dbReference>
<dbReference type="SMART" id="SM00606">
    <property type="entry name" value="CBD_IV"/>
    <property type="match status" value="1"/>
</dbReference>
<evidence type="ECO:0000256" key="2">
    <source>
        <dbReference type="ARBA" id="ARBA00022651"/>
    </source>
</evidence>
<proteinExistence type="inferred from homology"/>
<dbReference type="CDD" id="cd04084">
    <property type="entry name" value="CBM6_xylanase-like"/>
    <property type="match status" value="1"/>
</dbReference>
<evidence type="ECO:0000256" key="5">
    <source>
        <dbReference type="ARBA" id="ARBA00023277"/>
    </source>
</evidence>
<dbReference type="SUPFAM" id="SSF49785">
    <property type="entry name" value="Galactose-binding domain-like"/>
    <property type="match status" value="1"/>
</dbReference>
<evidence type="ECO:0000259" key="10">
    <source>
        <dbReference type="PROSITE" id="PS51175"/>
    </source>
</evidence>
<dbReference type="OrthoDB" id="3308423at2"/>
<dbReference type="PANTHER" id="PTHR43772">
    <property type="entry name" value="ENDO-1,4-BETA-XYLANASE"/>
    <property type="match status" value="1"/>
</dbReference>
<dbReference type="Pfam" id="PF03422">
    <property type="entry name" value="CBM_6"/>
    <property type="match status" value="1"/>
</dbReference>
<dbReference type="GO" id="GO:0004553">
    <property type="term" value="F:hydrolase activity, hydrolyzing O-glycosyl compounds"/>
    <property type="evidence" value="ECO:0007669"/>
    <property type="project" value="InterPro"/>
</dbReference>
<dbReference type="InterPro" id="IPR052176">
    <property type="entry name" value="Glycosyl_Hydrlase_43_Enz"/>
</dbReference>
<dbReference type="CDD" id="cd18618">
    <property type="entry name" value="GH43_Xsa43E-like"/>
    <property type="match status" value="1"/>
</dbReference>
<dbReference type="PANTHER" id="PTHR43772:SF2">
    <property type="entry name" value="PUTATIVE (AFU_ORTHOLOGUE AFUA_2G04480)-RELATED"/>
    <property type="match status" value="1"/>
</dbReference>
<keyword evidence="2" id="KW-0858">Xylan degradation</keyword>
<feature type="chain" id="PRO_5020848406" evidence="9">
    <location>
        <begin position="20"/>
        <end position="466"/>
    </location>
</feature>
<dbReference type="Gene3D" id="2.60.120.260">
    <property type="entry name" value="Galactose-binding domain-like"/>
    <property type="match status" value="1"/>
</dbReference>
<feature type="signal peptide" evidence="9">
    <location>
        <begin position="1"/>
        <end position="19"/>
    </location>
</feature>
<dbReference type="AlphaFoldDB" id="A0A4Q7MDK2"/>
<name>A0A4Q7MDK2_9BACT</name>
<dbReference type="SUPFAM" id="SSF75005">
    <property type="entry name" value="Arabinanase/levansucrase/invertase"/>
    <property type="match status" value="1"/>
</dbReference>
<keyword evidence="6 8" id="KW-0326">Glycosidase</keyword>